<feature type="transmembrane region" description="Helical" evidence="4">
    <location>
        <begin position="317"/>
        <end position="336"/>
    </location>
</feature>
<accession>A0A8T9B9C1</accession>
<name>A0A8T9B9C1_9HELO</name>
<keyword evidence="4" id="KW-0812">Transmembrane</keyword>
<proteinExistence type="inferred from homology"/>
<keyword evidence="7" id="KW-1185">Reference proteome</keyword>
<comment type="caution">
    <text evidence="6">The sequence shown here is derived from an EMBL/GenBank/DDBJ whole genome shotgun (WGS) entry which is preliminary data.</text>
</comment>
<keyword evidence="4" id="KW-1133">Transmembrane helix</keyword>
<evidence type="ECO:0000313" key="7">
    <source>
        <dbReference type="Proteomes" id="UP000469559"/>
    </source>
</evidence>
<keyword evidence="4" id="KW-0472">Membrane</keyword>
<organism evidence="6 7">
    <name type="scientific">Lachnellula arida</name>
    <dbReference type="NCBI Taxonomy" id="1316785"/>
    <lineage>
        <taxon>Eukaryota</taxon>
        <taxon>Fungi</taxon>
        <taxon>Dikarya</taxon>
        <taxon>Ascomycota</taxon>
        <taxon>Pezizomycotina</taxon>
        <taxon>Leotiomycetes</taxon>
        <taxon>Helotiales</taxon>
        <taxon>Lachnaceae</taxon>
        <taxon>Lachnellula</taxon>
    </lineage>
</organism>
<evidence type="ECO:0000256" key="3">
    <source>
        <dbReference type="SAM" id="MobiDB-lite"/>
    </source>
</evidence>
<dbReference type="Pfam" id="PF07690">
    <property type="entry name" value="MFS_1"/>
    <property type="match status" value="1"/>
</dbReference>
<dbReference type="PROSITE" id="PS50850">
    <property type="entry name" value="MFS"/>
    <property type="match status" value="1"/>
</dbReference>
<dbReference type="Gene3D" id="1.20.1250.20">
    <property type="entry name" value="MFS general substrate transporter like domains"/>
    <property type="match status" value="2"/>
</dbReference>
<feature type="transmembrane region" description="Helical" evidence="4">
    <location>
        <begin position="176"/>
        <end position="196"/>
    </location>
</feature>
<gene>
    <name evidence="6" type="primary">apdF_15</name>
    <name evidence="6" type="ORF">LARI1_G006851</name>
</gene>
<reference evidence="6 7" key="1">
    <citation type="submission" date="2018-05" db="EMBL/GenBank/DDBJ databases">
        <title>Whole genome sequencing for identification of molecular markers to develop diagnostic detection tools for the regulated plant pathogen Lachnellula willkommii.</title>
        <authorList>
            <person name="Giroux E."/>
            <person name="Bilodeau G."/>
        </authorList>
    </citation>
    <scope>NUCLEOTIDE SEQUENCE [LARGE SCALE GENOMIC DNA]</scope>
    <source>
        <strain evidence="6 7">CBS 203.66</strain>
    </source>
</reference>
<evidence type="ECO:0000256" key="4">
    <source>
        <dbReference type="SAM" id="Phobius"/>
    </source>
</evidence>
<feature type="transmembrane region" description="Helical" evidence="4">
    <location>
        <begin position="90"/>
        <end position="109"/>
    </location>
</feature>
<comment type="subcellular location">
    <subcellularLocation>
        <location evidence="1">Membrane</location>
        <topology evidence="1">Multi-pass membrane protein</topology>
    </subcellularLocation>
</comment>
<dbReference type="AlphaFoldDB" id="A0A8T9B9C1"/>
<evidence type="ECO:0000313" key="6">
    <source>
        <dbReference type="EMBL" id="TVY16654.1"/>
    </source>
</evidence>
<feature type="transmembrane region" description="Helical" evidence="4">
    <location>
        <begin position="407"/>
        <end position="431"/>
    </location>
</feature>
<evidence type="ECO:0000259" key="5">
    <source>
        <dbReference type="PROSITE" id="PS50850"/>
    </source>
</evidence>
<evidence type="ECO:0000256" key="2">
    <source>
        <dbReference type="ARBA" id="ARBA00006727"/>
    </source>
</evidence>
<dbReference type="GO" id="GO:0016020">
    <property type="term" value="C:membrane"/>
    <property type="evidence" value="ECO:0007669"/>
    <property type="project" value="UniProtKB-SubCell"/>
</dbReference>
<dbReference type="InterPro" id="IPR036259">
    <property type="entry name" value="MFS_trans_sf"/>
</dbReference>
<feature type="compositionally biased region" description="Basic and acidic residues" evidence="3">
    <location>
        <begin position="9"/>
        <end position="24"/>
    </location>
</feature>
<sequence length="440" mass="47122">MSTSQTEKIFPESHREKGAEDYTNPHDTTTSDPLTPDLRIAQQPPDGGMLAWSQVLAGHLATMSSTGYTNAFGFFLSYYTTALKESSSNISWVVSVQGFLIYFIGAFSGRAMDAGYYYHFAITGLILQLIGIFMTSLVSEYWQLMLAQGICQGLGSGLVITPTMAVVATYFSTKRAVAMCGVSSGSATGGIIFPLIARQLLGRIGIGWTVRIFGFVCLANAAITLAIIKPRNIPRREGAPIALGSFRDAWFSVFALAMFLLMLGFYFMYYYVTSFAEDVLSAPLGTSLSLLLVINALGVPGRIVPSYLSDRYIGPQNMLLILAALTGILAYLWAAVHSMSGLWGLVVSYGFVGANIQSLTAPALASAGRDPAKIGAEMGMIFTVMSIGQLAGPPIVGALIARRDGSYLYAQMFAGSVIVGGALLFTASRALSAGWKWKKC</sequence>
<dbReference type="EMBL" id="QGMF01000341">
    <property type="protein sequence ID" value="TVY16654.1"/>
    <property type="molecule type" value="Genomic_DNA"/>
</dbReference>
<dbReference type="GO" id="GO:0022857">
    <property type="term" value="F:transmembrane transporter activity"/>
    <property type="evidence" value="ECO:0007669"/>
    <property type="project" value="InterPro"/>
</dbReference>
<feature type="compositionally biased region" description="Low complexity" evidence="3">
    <location>
        <begin position="27"/>
        <end position="36"/>
    </location>
</feature>
<dbReference type="InterPro" id="IPR050327">
    <property type="entry name" value="Proton-linked_MCT"/>
</dbReference>
<feature type="transmembrane region" description="Helical" evidence="4">
    <location>
        <begin position="144"/>
        <end position="169"/>
    </location>
</feature>
<dbReference type="OrthoDB" id="6499973at2759"/>
<dbReference type="SUPFAM" id="SSF103473">
    <property type="entry name" value="MFS general substrate transporter"/>
    <property type="match status" value="1"/>
</dbReference>
<dbReference type="Proteomes" id="UP000469559">
    <property type="component" value="Unassembled WGS sequence"/>
</dbReference>
<dbReference type="PANTHER" id="PTHR11360:SF130">
    <property type="entry name" value="MAJOR FACILITATOR SUPERFAMILY (MFS) PROFILE DOMAIN-CONTAINING PROTEIN-RELATED"/>
    <property type="match status" value="1"/>
</dbReference>
<feature type="transmembrane region" description="Helical" evidence="4">
    <location>
        <begin position="379"/>
        <end position="401"/>
    </location>
</feature>
<dbReference type="PANTHER" id="PTHR11360">
    <property type="entry name" value="MONOCARBOXYLATE TRANSPORTER"/>
    <property type="match status" value="1"/>
</dbReference>
<feature type="transmembrane region" description="Helical" evidence="4">
    <location>
        <begin position="342"/>
        <end position="367"/>
    </location>
</feature>
<evidence type="ECO:0000256" key="1">
    <source>
        <dbReference type="ARBA" id="ARBA00004141"/>
    </source>
</evidence>
<feature type="transmembrane region" description="Helical" evidence="4">
    <location>
        <begin position="249"/>
        <end position="272"/>
    </location>
</feature>
<comment type="similarity">
    <text evidence="2">Belongs to the major facilitator superfamily. Monocarboxylate porter (TC 2.A.1.13) family.</text>
</comment>
<feature type="transmembrane region" description="Helical" evidence="4">
    <location>
        <begin position="116"/>
        <end position="138"/>
    </location>
</feature>
<feature type="domain" description="Major facilitator superfamily (MFS) profile" evidence="5">
    <location>
        <begin position="50"/>
        <end position="432"/>
    </location>
</feature>
<dbReference type="InterPro" id="IPR011701">
    <property type="entry name" value="MFS"/>
</dbReference>
<feature type="transmembrane region" description="Helical" evidence="4">
    <location>
        <begin position="208"/>
        <end position="228"/>
    </location>
</feature>
<dbReference type="InterPro" id="IPR020846">
    <property type="entry name" value="MFS_dom"/>
</dbReference>
<protein>
    <submittedName>
        <fullName evidence="6">Aspyridones efflux protein apdF</fullName>
    </submittedName>
</protein>
<feature type="region of interest" description="Disordered" evidence="3">
    <location>
        <begin position="1"/>
        <end position="36"/>
    </location>
</feature>